<dbReference type="Pfam" id="PF00307">
    <property type="entry name" value="CH"/>
    <property type="match status" value="1"/>
</dbReference>
<dbReference type="PANTHER" id="PTHR12784">
    <property type="entry name" value="STEERIN"/>
    <property type="match status" value="1"/>
</dbReference>
<protein>
    <submittedName>
        <fullName evidence="4">Flocculation protein FLO11-like</fullName>
    </submittedName>
</protein>
<dbReference type="PROSITE" id="PS50021">
    <property type="entry name" value="CH"/>
    <property type="match status" value="1"/>
</dbReference>
<dbReference type="CDD" id="cd21212">
    <property type="entry name" value="CH_NAV2-like"/>
    <property type="match status" value="1"/>
</dbReference>
<dbReference type="InterPro" id="IPR039041">
    <property type="entry name" value="Nav/unc-53"/>
</dbReference>
<proteinExistence type="predicted"/>
<organism evidence="3 4">
    <name type="scientific">Saccoglossus kowalevskii</name>
    <name type="common">Acorn worm</name>
    <dbReference type="NCBI Taxonomy" id="10224"/>
    <lineage>
        <taxon>Eukaryota</taxon>
        <taxon>Metazoa</taxon>
        <taxon>Hemichordata</taxon>
        <taxon>Enteropneusta</taxon>
        <taxon>Harrimaniidae</taxon>
        <taxon>Saccoglossus</taxon>
    </lineage>
</organism>
<dbReference type="Gene3D" id="1.10.418.10">
    <property type="entry name" value="Calponin-like domain"/>
    <property type="match status" value="1"/>
</dbReference>
<feature type="compositionally biased region" description="Basic and acidic residues" evidence="1">
    <location>
        <begin position="474"/>
        <end position="496"/>
    </location>
</feature>
<feature type="compositionally biased region" description="Low complexity" evidence="1">
    <location>
        <begin position="716"/>
        <end position="725"/>
    </location>
</feature>
<dbReference type="InterPro" id="IPR001660">
    <property type="entry name" value="SAM"/>
</dbReference>
<feature type="compositionally biased region" description="Basic residues" evidence="1">
    <location>
        <begin position="758"/>
        <end position="772"/>
    </location>
</feature>
<dbReference type="GeneID" id="100378522"/>
<evidence type="ECO:0000313" key="3">
    <source>
        <dbReference type="Proteomes" id="UP000694865"/>
    </source>
</evidence>
<dbReference type="Proteomes" id="UP000694865">
    <property type="component" value="Unplaced"/>
</dbReference>
<dbReference type="SUPFAM" id="SSF47576">
    <property type="entry name" value="Calponin-homology domain, CH-domain"/>
    <property type="match status" value="1"/>
</dbReference>
<feature type="region of interest" description="Disordered" evidence="1">
    <location>
        <begin position="201"/>
        <end position="257"/>
    </location>
</feature>
<feature type="compositionally biased region" description="Low complexity" evidence="1">
    <location>
        <begin position="865"/>
        <end position="875"/>
    </location>
</feature>
<dbReference type="InterPro" id="IPR036872">
    <property type="entry name" value="CH_dom_sf"/>
</dbReference>
<feature type="region of interest" description="Disordered" evidence="1">
    <location>
        <begin position="272"/>
        <end position="570"/>
    </location>
</feature>
<feature type="compositionally biased region" description="Polar residues" evidence="1">
    <location>
        <begin position="509"/>
        <end position="521"/>
    </location>
</feature>
<feature type="compositionally biased region" description="Polar residues" evidence="1">
    <location>
        <begin position="201"/>
        <end position="211"/>
    </location>
</feature>
<dbReference type="SMART" id="SM00454">
    <property type="entry name" value="SAM"/>
    <property type="match status" value="1"/>
</dbReference>
<reference evidence="4" key="1">
    <citation type="submission" date="2025-08" db="UniProtKB">
        <authorList>
            <consortium name="RefSeq"/>
        </authorList>
    </citation>
    <scope>IDENTIFICATION</scope>
    <source>
        <tissue evidence="4">Testes</tissue>
    </source>
</reference>
<accession>A0ABM0GR43</accession>
<evidence type="ECO:0000256" key="1">
    <source>
        <dbReference type="SAM" id="MobiDB-lite"/>
    </source>
</evidence>
<evidence type="ECO:0000313" key="4">
    <source>
        <dbReference type="RefSeq" id="XP_002735482.1"/>
    </source>
</evidence>
<feature type="compositionally biased region" description="Basic and acidic residues" evidence="1">
    <location>
        <begin position="212"/>
        <end position="226"/>
    </location>
</feature>
<feature type="compositionally biased region" description="Low complexity" evidence="1">
    <location>
        <begin position="394"/>
        <end position="408"/>
    </location>
</feature>
<dbReference type="SUPFAM" id="SSF47769">
    <property type="entry name" value="SAM/Pointed domain"/>
    <property type="match status" value="1"/>
</dbReference>
<dbReference type="PANTHER" id="PTHR12784:SF28">
    <property type="entry name" value="PROTEIN SICKIE"/>
    <property type="match status" value="1"/>
</dbReference>
<dbReference type="Gene3D" id="1.10.150.50">
    <property type="entry name" value="Transcription Factor, Ets-1"/>
    <property type="match status" value="1"/>
</dbReference>
<dbReference type="Pfam" id="PF07647">
    <property type="entry name" value="SAM_2"/>
    <property type="match status" value="1"/>
</dbReference>
<dbReference type="CDD" id="cd09487">
    <property type="entry name" value="SAM_superfamily"/>
    <property type="match status" value="1"/>
</dbReference>
<feature type="compositionally biased region" description="Polar residues" evidence="1">
    <location>
        <begin position="236"/>
        <end position="255"/>
    </location>
</feature>
<feature type="region of interest" description="Disordered" evidence="1">
    <location>
        <begin position="652"/>
        <end position="830"/>
    </location>
</feature>
<feature type="compositionally biased region" description="Polar residues" evidence="1">
    <location>
        <begin position="366"/>
        <end position="393"/>
    </location>
</feature>
<gene>
    <name evidence="4" type="primary">LOC100378522</name>
</gene>
<name>A0ABM0GR43_SACKO</name>
<feature type="region of interest" description="Disordered" evidence="1">
    <location>
        <begin position="860"/>
        <end position="881"/>
    </location>
</feature>
<dbReference type="SMART" id="SM00033">
    <property type="entry name" value="CH"/>
    <property type="match status" value="1"/>
</dbReference>
<feature type="domain" description="Calponin-homology (CH)" evidence="2">
    <location>
        <begin position="45"/>
        <end position="151"/>
    </location>
</feature>
<feature type="compositionally biased region" description="Pro residues" evidence="1">
    <location>
        <begin position="693"/>
        <end position="715"/>
    </location>
</feature>
<feature type="compositionally biased region" description="Polar residues" evidence="1">
    <location>
        <begin position="409"/>
        <end position="433"/>
    </location>
</feature>
<dbReference type="RefSeq" id="XP_002735482.1">
    <property type="nucleotide sequence ID" value="XM_002735436.2"/>
</dbReference>
<feature type="region of interest" description="Disordered" evidence="1">
    <location>
        <begin position="1"/>
        <end position="27"/>
    </location>
</feature>
<keyword evidence="3" id="KW-1185">Reference proteome</keyword>
<feature type="compositionally biased region" description="Basic and acidic residues" evidence="1">
    <location>
        <begin position="785"/>
        <end position="800"/>
    </location>
</feature>
<evidence type="ECO:0000259" key="2">
    <source>
        <dbReference type="PROSITE" id="PS50021"/>
    </source>
</evidence>
<dbReference type="InterPro" id="IPR001715">
    <property type="entry name" value="CH_dom"/>
</dbReference>
<dbReference type="InterPro" id="IPR013761">
    <property type="entry name" value="SAM/pointed_sf"/>
</dbReference>
<feature type="compositionally biased region" description="Basic and acidic residues" evidence="1">
    <location>
        <begin position="541"/>
        <end position="552"/>
    </location>
</feature>
<feature type="compositionally biased region" description="Basic and acidic residues" evidence="1">
    <location>
        <begin position="664"/>
        <end position="677"/>
    </location>
</feature>
<sequence length="1040" mass="117819">MDTTNERQPRKPLRSWTKGSQKEWERRENGMISPRALYGRGEWALRECEEHTTWANNHLKKKKFRLIDDLRKRIGDGTTLVNLLEILTNEKIPGINSRPIIRAQKVENIQRCLQYLDAKGVPLYGITTEELVDGNLKSSLSLISTVKDSFEPKYQLNGAGSNNPGVGRVNNDGEAALGFYSSSVLPGTMADAVPASNHQISHTEKIVSTTQLDKRKVEQHGADQRRQQLIRSSSSTITPQPQRSPPNAWSSNTQHPVRDTVSLTVEERLKTLLDSPHPGVLQQQNNKDYDDGELLQPPPPPRRTPSRFMDDNDSDDGRVKTMTDGTVKYDAYSGDWDPYPSTYVPSHVGEKKEGPRVQALLERPRTTSPTSPRQNHVNNRMSPPSSSQPGNTKSPSNSTSSSSLVTPSWQQTRAPSSGSVDNLTRAPPSSSVDNLRDACNKLYSGHPSQTPPYLPRKLPTYYEHLHRHPGQQSDWRDQSPTRQRESSPSRERESSPTRHSSNKLRESSPTRQYSRDVSPTRQPHHFHDSARSLPQNTIENPYERARSRDSSPIRKNMNPAVENKTQATHVHRPYPVSNYQQDQRRMELYQKELENERQQKSVTTHNSLPINRLASQDSNYSTVSYNSITDSMTSAHTQMSSYLSNLPSSIKTTGLHSSSRVPPKVRENPHAEGRIDLELNYTPSESSSRSHTPPLPPLSPDNTPPITPPESPPPTRSRTSSRLSPFEQLAKMKNGSDRRKKGYNRGPSSQIRLYPHGLFHRGSGRNKQRKRYEKPILAPPIAELAKSEDSNEDDTVRDSESITLHLDTGQDSYGLASESQTEDSSRPRVDADSVRHQLIALEKMYQDILNVVSGNKDDKFESRRFSGSQQSLQSRGRFRGSVKRGQRDKDVKLVNRRFARVESHVVTLARSVAHLSSELRSQNSLIQEIEFLKQEILHLKEFHMIQSGDFIMSRNHRLKPVPPSANSHRIQKLTKFFGEEPPLLAIFLKQLGYEKYVPNFDREKVGMIELPFLNEQRLEKLGIPTGPRLRIMHEAQLIMS</sequence>